<gene>
    <name evidence="2" type="ORF">GGD55_003493</name>
</gene>
<dbReference type="RefSeq" id="WP_018328439.1">
    <property type="nucleotide sequence ID" value="NZ_JACHBK010000007.1"/>
</dbReference>
<proteinExistence type="predicted"/>
<comment type="caution">
    <text evidence="2">The sequence shown here is derived from an EMBL/GenBank/DDBJ whole genome shotgun (WGS) entry which is preliminary data.</text>
</comment>
<dbReference type="EMBL" id="JACHBK010000007">
    <property type="protein sequence ID" value="MBB5536782.1"/>
    <property type="molecule type" value="Genomic_DNA"/>
</dbReference>
<evidence type="ECO:0000256" key="1">
    <source>
        <dbReference type="SAM" id="MobiDB-lite"/>
    </source>
</evidence>
<protein>
    <submittedName>
        <fullName evidence="2">Uncharacterized protein</fullName>
    </submittedName>
</protein>
<evidence type="ECO:0000313" key="2">
    <source>
        <dbReference type="EMBL" id="MBB5536782.1"/>
    </source>
</evidence>
<keyword evidence="3" id="KW-1185">Reference proteome</keyword>
<evidence type="ECO:0000313" key="3">
    <source>
        <dbReference type="Proteomes" id="UP000585507"/>
    </source>
</evidence>
<dbReference type="AlphaFoldDB" id="A0A7W8UCC0"/>
<reference evidence="2 3" key="1">
    <citation type="submission" date="2020-08" db="EMBL/GenBank/DDBJ databases">
        <title>Genomic Encyclopedia of Type Strains, Phase IV (KMG-V): Genome sequencing to study the core and pangenomes of soil and plant-associated prokaryotes.</title>
        <authorList>
            <person name="Whitman W."/>
        </authorList>
    </citation>
    <scope>NUCLEOTIDE SEQUENCE [LARGE SCALE GENOMIC DNA]</scope>
    <source>
        <strain evidence="2 3">SEMIA 4084</strain>
    </source>
</reference>
<name>A0A7W8UCC0_9HYPH</name>
<dbReference type="Proteomes" id="UP000585507">
    <property type="component" value="Unassembled WGS sequence"/>
</dbReference>
<feature type="region of interest" description="Disordered" evidence="1">
    <location>
        <begin position="64"/>
        <end position="83"/>
    </location>
</feature>
<sequence length="83" mass="9495">MRILKVHRYGFWIQAVLKGPAVVVMPDGRLPCRLALRRHDLETRLSYVINRKVSRTRETMGFDTARKGLEGREGGSRFAVRAA</sequence>
<organism evidence="2 3">
    <name type="scientific">Rhizobium giardinii</name>
    <dbReference type="NCBI Taxonomy" id="56731"/>
    <lineage>
        <taxon>Bacteria</taxon>
        <taxon>Pseudomonadati</taxon>
        <taxon>Pseudomonadota</taxon>
        <taxon>Alphaproteobacteria</taxon>
        <taxon>Hyphomicrobiales</taxon>
        <taxon>Rhizobiaceae</taxon>
        <taxon>Rhizobium/Agrobacterium group</taxon>
        <taxon>Rhizobium</taxon>
    </lineage>
</organism>
<accession>A0A7W8UCC0</accession>
<feature type="compositionally biased region" description="Basic and acidic residues" evidence="1">
    <location>
        <begin position="64"/>
        <end position="75"/>
    </location>
</feature>